<dbReference type="STRING" id="565045.NOR51B_833"/>
<dbReference type="EMBL" id="DS999411">
    <property type="protein sequence ID" value="EED34893.1"/>
    <property type="molecule type" value="Genomic_DNA"/>
</dbReference>
<proteinExistence type="predicted"/>
<accession>B8KRD7</accession>
<keyword evidence="1" id="KW-0732">Signal</keyword>
<feature type="signal peptide" evidence="1">
    <location>
        <begin position="1"/>
        <end position="36"/>
    </location>
</feature>
<name>B8KRD7_9GAMM</name>
<dbReference type="AlphaFoldDB" id="B8KRD7"/>
<dbReference type="HOGENOM" id="CLU_070301_0_0_6"/>
<dbReference type="Pfam" id="PF04338">
    <property type="entry name" value="DUF481"/>
    <property type="match status" value="1"/>
</dbReference>
<organism evidence="2 3">
    <name type="scientific">Luminiphilus syltensis NOR5-1B</name>
    <dbReference type="NCBI Taxonomy" id="565045"/>
    <lineage>
        <taxon>Bacteria</taxon>
        <taxon>Pseudomonadati</taxon>
        <taxon>Pseudomonadota</taxon>
        <taxon>Gammaproteobacteria</taxon>
        <taxon>Cellvibrionales</taxon>
        <taxon>Halieaceae</taxon>
        <taxon>Luminiphilus</taxon>
    </lineage>
</organism>
<reference evidence="3" key="1">
    <citation type="journal article" date="2013" name="BMC Microbiol.">
        <title>Taxonomy and evolution of bacteriochlorophyll a-containing members of the OM60/NOR5 clade of marine gammaproteobacteria: description of Luminiphilus syltensis gen. nov., sp. nov., reclassification of Haliea rubra as Pseudohaliea rubra gen. nov., comb. nov., and emendation of Chromatocurvus halotolerans.</title>
        <authorList>
            <person name="Spring S."/>
            <person name="Riedel T."/>
            <person name="Sproer C."/>
            <person name="Yan S."/>
            <person name="Harder J."/>
            <person name="Fuchs B.M."/>
        </authorList>
    </citation>
    <scope>NUCLEOTIDE SEQUENCE [LARGE SCALE GENOMIC DNA]</scope>
    <source>
        <strain evidence="3">NOR51-B</strain>
    </source>
</reference>
<dbReference type="Proteomes" id="UP000004699">
    <property type="component" value="Unassembled WGS sequence"/>
</dbReference>
<protein>
    <recommendedName>
        <fullName evidence="4">DUF481 domain-containing protein</fullName>
    </recommendedName>
</protein>
<dbReference type="OrthoDB" id="9806250at2"/>
<dbReference type="InterPro" id="IPR007433">
    <property type="entry name" value="DUF481"/>
</dbReference>
<evidence type="ECO:0000256" key="1">
    <source>
        <dbReference type="SAM" id="SignalP"/>
    </source>
</evidence>
<sequence>MTCFFAFLCDLCRHRNRLSLVLLGCFSLLCSQWSFAHGKTDVVTLYNGDRLTGEIQSLLGGRLSLSTDAMGSVAIEWQEVASVNSDFNFDIRLIDGDRIFGNIKPGSKAGTIAFTQIDGQRELSWNEVIELRPVEDDLTDRIDIYMSANYAFTKASGVSQTEFHVDLDYEDEDSLNSLNTRATVSDTDEEKTTSSRASLSRRVWTDRASIYRQVFGGYESNDELGLDYRVSLGGGVGRYFIDTNQSNLVASVSLQVLEERSELGDKQESAEGVITLSYDRWRFDTPELNLHFDTSVYPSLTESGRVRADSAARIRWEIINDLFWDLSAWGSYDSSAIDQAAGQFDWGMTTGLGWKFK</sequence>
<feature type="chain" id="PRO_5002876155" description="DUF481 domain-containing protein" evidence="1">
    <location>
        <begin position="37"/>
        <end position="357"/>
    </location>
</feature>
<evidence type="ECO:0008006" key="4">
    <source>
        <dbReference type="Google" id="ProtNLM"/>
    </source>
</evidence>
<gene>
    <name evidence="2" type="ORF">NOR51B_833</name>
</gene>
<evidence type="ECO:0000313" key="2">
    <source>
        <dbReference type="EMBL" id="EED34893.1"/>
    </source>
</evidence>
<keyword evidence="3" id="KW-1185">Reference proteome</keyword>
<evidence type="ECO:0000313" key="3">
    <source>
        <dbReference type="Proteomes" id="UP000004699"/>
    </source>
</evidence>